<dbReference type="PANTHER" id="PTHR42781:SF4">
    <property type="entry name" value="SPERMIDINE_PUTRESCINE IMPORT ATP-BINDING PROTEIN POTA"/>
    <property type="match status" value="1"/>
</dbReference>
<dbReference type="GO" id="GO:0015697">
    <property type="term" value="P:quaternary ammonium group transport"/>
    <property type="evidence" value="ECO:0007669"/>
    <property type="project" value="UniProtKB-ARBA"/>
</dbReference>
<accession>A0A372MI12</accession>
<dbReference type="PROSITE" id="PS50893">
    <property type="entry name" value="ABC_TRANSPORTER_2"/>
    <property type="match status" value="1"/>
</dbReference>
<name>A0A372MI12_9SPIR</name>
<keyword evidence="6" id="KW-1185">Reference proteome</keyword>
<sequence length="353" mass="39216">MAAEGLSCVLKAFYKDFSLDVSFSVQAGELACIIGPSGCGKSTSLQLIAGLLPLHSGSLVLNGKDLSQTPVHQRQIAMVFQDYALFPHMSVEQNIAYPLKLRKLSKTKRAERINRLLSLVALEGYQKRRSQELSGGERQRVALARALASQPQLLLLDEPLSALDAKLRKHLREEIRRIHDETGITTIYVTHDQEEALSIADRIIVMNEGKVMQEGPGEAIYSNPANLFVATFMGEGNILPYSVIPKTLVKIGSFEPFVFKPQEGQHTIFFRPEEVSVQDDASLPLAEYLPHLKFKDAELVSCEFQGDHYRLTCSWEGHTIIAHASHRPIADHVTLGVRIKAVSEYLDGALMTK</sequence>
<dbReference type="AlphaFoldDB" id="A0A372MI12"/>
<dbReference type="GO" id="GO:0016887">
    <property type="term" value="F:ATP hydrolysis activity"/>
    <property type="evidence" value="ECO:0007669"/>
    <property type="project" value="InterPro"/>
</dbReference>
<protein>
    <submittedName>
        <fullName evidence="5">ABC transporter ATP-binding protein</fullName>
    </submittedName>
</protein>
<dbReference type="PROSITE" id="PS00211">
    <property type="entry name" value="ABC_TRANSPORTER_1"/>
    <property type="match status" value="1"/>
</dbReference>
<dbReference type="RefSeq" id="WP_117329783.1">
    <property type="nucleotide sequence ID" value="NZ_QUWK01000004.1"/>
</dbReference>
<dbReference type="SMART" id="SM00382">
    <property type="entry name" value="AAA"/>
    <property type="match status" value="1"/>
</dbReference>
<comment type="caution">
    <text evidence="5">The sequence shown here is derived from an EMBL/GenBank/DDBJ whole genome shotgun (WGS) entry which is preliminary data.</text>
</comment>
<evidence type="ECO:0000313" key="6">
    <source>
        <dbReference type="Proteomes" id="UP000264002"/>
    </source>
</evidence>
<dbReference type="InterPro" id="IPR003439">
    <property type="entry name" value="ABC_transporter-like_ATP-bd"/>
</dbReference>
<keyword evidence="1" id="KW-0813">Transport</keyword>
<gene>
    <name evidence="5" type="ORF">DYP60_04990</name>
</gene>
<keyword evidence="2" id="KW-0547">Nucleotide-binding</keyword>
<dbReference type="SUPFAM" id="SSF50331">
    <property type="entry name" value="MOP-like"/>
    <property type="match status" value="1"/>
</dbReference>
<dbReference type="InterPro" id="IPR050093">
    <property type="entry name" value="ABC_SmlMolc_Importer"/>
</dbReference>
<dbReference type="Pfam" id="PF00005">
    <property type="entry name" value="ABC_tran"/>
    <property type="match status" value="1"/>
</dbReference>
<dbReference type="InterPro" id="IPR017871">
    <property type="entry name" value="ABC_transporter-like_CS"/>
</dbReference>
<evidence type="ECO:0000259" key="4">
    <source>
        <dbReference type="PROSITE" id="PS50893"/>
    </source>
</evidence>
<dbReference type="EMBL" id="QUWK01000004">
    <property type="protein sequence ID" value="RFU95374.1"/>
    <property type="molecule type" value="Genomic_DNA"/>
</dbReference>
<dbReference type="PANTHER" id="PTHR42781">
    <property type="entry name" value="SPERMIDINE/PUTRESCINE IMPORT ATP-BINDING PROTEIN POTA"/>
    <property type="match status" value="1"/>
</dbReference>
<feature type="domain" description="ABC transporter" evidence="4">
    <location>
        <begin position="1"/>
        <end position="233"/>
    </location>
</feature>
<evidence type="ECO:0000256" key="3">
    <source>
        <dbReference type="ARBA" id="ARBA00022840"/>
    </source>
</evidence>
<reference evidence="5 6" key="2">
    <citation type="submission" date="2018-09" db="EMBL/GenBank/DDBJ databases">
        <title>Genome of Sphaerochaeta halotolerans strain 4-11.</title>
        <authorList>
            <person name="Nazina T.N."/>
            <person name="Sokolova D.S."/>
        </authorList>
    </citation>
    <scope>NUCLEOTIDE SEQUENCE [LARGE SCALE GENOMIC DNA]</scope>
    <source>
        <strain evidence="5 6">4-11</strain>
    </source>
</reference>
<evidence type="ECO:0000256" key="2">
    <source>
        <dbReference type="ARBA" id="ARBA00022741"/>
    </source>
</evidence>
<dbReference type="Gene3D" id="3.40.50.300">
    <property type="entry name" value="P-loop containing nucleotide triphosphate hydrolases"/>
    <property type="match status" value="1"/>
</dbReference>
<evidence type="ECO:0000256" key="1">
    <source>
        <dbReference type="ARBA" id="ARBA00022448"/>
    </source>
</evidence>
<dbReference type="GO" id="GO:0005524">
    <property type="term" value="F:ATP binding"/>
    <property type="evidence" value="ECO:0007669"/>
    <property type="project" value="UniProtKB-KW"/>
</dbReference>
<evidence type="ECO:0000313" key="5">
    <source>
        <dbReference type="EMBL" id="RFU95374.1"/>
    </source>
</evidence>
<reference evidence="6" key="1">
    <citation type="submission" date="2018-08" db="EMBL/GenBank/DDBJ databases">
        <authorList>
            <person name="Grouzdev D.S."/>
            <person name="Krutkina M.S."/>
        </authorList>
    </citation>
    <scope>NUCLEOTIDE SEQUENCE [LARGE SCALE GENOMIC DNA]</scope>
    <source>
        <strain evidence="6">4-11</strain>
    </source>
</reference>
<dbReference type="InterPro" id="IPR008995">
    <property type="entry name" value="Mo/tungstate-bd_C_term_dom"/>
</dbReference>
<organism evidence="5 6">
    <name type="scientific">Sphaerochaeta halotolerans</name>
    <dbReference type="NCBI Taxonomy" id="2293840"/>
    <lineage>
        <taxon>Bacteria</taxon>
        <taxon>Pseudomonadati</taxon>
        <taxon>Spirochaetota</taxon>
        <taxon>Spirochaetia</taxon>
        <taxon>Spirochaetales</taxon>
        <taxon>Sphaerochaetaceae</taxon>
        <taxon>Sphaerochaeta</taxon>
    </lineage>
</organism>
<dbReference type="InterPro" id="IPR027417">
    <property type="entry name" value="P-loop_NTPase"/>
</dbReference>
<dbReference type="InterPro" id="IPR003593">
    <property type="entry name" value="AAA+_ATPase"/>
</dbReference>
<dbReference type="FunFam" id="3.40.50.300:FF:000425">
    <property type="entry name" value="Probable ABC transporter, ATP-binding subunit"/>
    <property type="match status" value="1"/>
</dbReference>
<dbReference type="SUPFAM" id="SSF52540">
    <property type="entry name" value="P-loop containing nucleoside triphosphate hydrolases"/>
    <property type="match status" value="1"/>
</dbReference>
<keyword evidence="3 5" id="KW-0067">ATP-binding</keyword>
<dbReference type="Proteomes" id="UP000264002">
    <property type="component" value="Unassembled WGS sequence"/>
</dbReference>
<proteinExistence type="predicted"/>